<gene>
    <name evidence="1" type="ORF">Pr1d_34270</name>
</gene>
<proteinExistence type="predicted"/>
<sequence>MAKGGSVLPIRRRLRTDCILGCARCVTPTACDPAYPQRCHWPKHTAHTLQKCLSAPGDAPSAADASHELAEVKITKAILL</sequence>
<dbReference type="EMBL" id="CP042913">
    <property type="protein sequence ID" value="QEG36118.1"/>
    <property type="molecule type" value="Genomic_DNA"/>
</dbReference>
<organism evidence="1 2">
    <name type="scientific">Bythopirellula goksoeyrii</name>
    <dbReference type="NCBI Taxonomy" id="1400387"/>
    <lineage>
        <taxon>Bacteria</taxon>
        <taxon>Pseudomonadati</taxon>
        <taxon>Planctomycetota</taxon>
        <taxon>Planctomycetia</taxon>
        <taxon>Pirellulales</taxon>
        <taxon>Lacipirellulaceae</taxon>
        <taxon>Bythopirellula</taxon>
    </lineage>
</organism>
<evidence type="ECO:0000313" key="2">
    <source>
        <dbReference type="Proteomes" id="UP000323917"/>
    </source>
</evidence>
<protein>
    <submittedName>
        <fullName evidence="1">Uncharacterized protein</fullName>
    </submittedName>
</protein>
<dbReference type="AlphaFoldDB" id="A0A5B9QB18"/>
<keyword evidence="2" id="KW-1185">Reference proteome</keyword>
<evidence type="ECO:0000313" key="1">
    <source>
        <dbReference type="EMBL" id="QEG36118.1"/>
    </source>
</evidence>
<accession>A0A5B9QB18</accession>
<reference evidence="1 2" key="1">
    <citation type="submission" date="2019-08" db="EMBL/GenBank/DDBJ databases">
        <title>Deep-cultivation of Planctomycetes and their phenomic and genomic characterization uncovers novel biology.</title>
        <authorList>
            <person name="Wiegand S."/>
            <person name="Jogler M."/>
            <person name="Boedeker C."/>
            <person name="Pinto D."/>
            <person name="Vollmers J."/>
            <person name="Rivas-Marin E."/>
            <person name="Kohn T."/>
            <person name="Peeters S.H."/>
            <person name="Heuer A."/>
            <person name="Rast P."/>
            <person name="Oberbeckmann S."/>
            <person name="Bunk B."/>
            <person name="Jeske O."/>
            <person name="Meyerdierks A."/>
            <person name="Storesund J.E."/>
            <person name="Kallscheuer N."/>
            <person name="Luecker S."/>
            <person name="Lage O.M."/>
            <person name="Pohl T."/>
            <person name="Merkel B.J."/>
            <person name="Hornburger P."/>
            <person name="Mueller R.-W."/>
            <person name="Bruemmer F."/>
            <person name="Labrenz M."/>
            <person name="Spormann A.M."/>
            <person name="Op den Camp H."/>
            <person name="Overmann J."/>
            <person name="Amann R."/>
            <person name="Jetten M.S.M."/>
            <person name="Mascher T."/>
            <person name="Medema M.H."/>
            <person name="Devos D.P."/>
            <person name="Kaster A.-K."/>
            <person name="Ovreas L."/>
            <person name="Rohde M."/>
            <person name="Galperin M.Y."/>
            <person name="Jogler C."/>
        </authorList>
    </citation>
    <scope>NUCLEOTIDE SEQUENCE [LARGE SCALE GENOMIC DNA]</scope>
    <source>
        <strain evidence="1 2">Pr1d</strain>
    </source>
</reference>
<dbReference type="Proteomes" id="UP000323917">
    <property type="component" value="Chromosome"/>
</dbReference>
<dbReference type="KEGG" id="bgok:Pr1d_34270"/>
<name>A0A5B9QB18_9BACT</name>